<accession>A0A8S9M0A5</accession>
<evidence type="ECO:0000256" key="1">
    <source>
        <dbReference type="SAM" id="SignalP"/>
    </source>
</evidence>
<sequence>MPDSRMFWLWLFTHTSGLVDADGVNPPVLLPTQLEKVNNGAGLPIGQLDPTETAAPAANVRVVPIAVVVKIAPPARAARKVDYLSVAGAHSSNEN</sequence>
<protein>
    <recommendedName>
        <fullName evidence="3">SMP domain-containing protein</fullName>
    </recommendedName>
</protein>
<gene>
    <name evidence="2" type="ORF">F2Q70_00010439</name>
</gene>
<dbReference type="EMBL" id="QGKY02000089">
    <property type="protein sequence ID" value="KAF2611471.1"/>
    <property type="molecule type" value="Genomic_DNA"/>
</dbReference>
<feature type="chain" id="PRO_5035714492" description="SMP domain-containing protein" evidence="1">
    <location>
        <begin position="22"/>
        <end position="95"/>
    </location>
</feature>
<evidence type="ECO:0000313" key="2">
    <source>
        <dbReference type="EMBL" id="KAF2611471.1"/>
    </source>
</evidence>
<evidence type="ECO:0008006" key="3">
    <source>
        <dbReference type="Google" id="ProtNLM"/>
    </source>
</evidence>
<keyword evidence="1" id="KW-0732">Signal</keyword>
<feature type="signal peptide" evidence="1">
    <location>
        <begin position="1"/>
        <end position="21"/>
    </location>
</feature>
<dbReference type="AlphaFoldDB" id="A0A8S9M0A5"/>
<reference evidence="2" key="1">
    <citation type="submission" date="2019-12" db="EMBL/GenBank/DDBJ databases">
        <title>Genome sequencing and annotation of Brassica cretica.</title>
        <authorList>
            <person name="Studholme D.J."/>
            <person name="Sarris P.F."/>
        </authorList>
    </citation>
    <scope>NUCLEOTIDE SEQUENCE</scope>
    <source>
        <strain evidence="2">PFS-102/07</strain>
        <tissue evidence="2">Leaf</tissue>
    </source>
</reference>
<comment type="caution">
    <text evidence="2">The sequence shown here is derived from an EMBL/GenBank/DDBJ whole genome shotgun (WGS) entry which is preliminary data.</text>
</comment>
<name>A0A8S9M0A5_BRACR</name>
<organism evidence="2">
    <name type="scientific">Brassica cretica</name>
    <name type="common">Mustard</name>
    <dbReference type="NCBI Taxonomy" id="69181"/>
    <lineage>
        <taxon>Eukaryota</taxon>
        <taxon>Viridiplantae</taxon>
        <taxon>Streptophyta</taxon>
        <taxon>Embryophyta</taxon>
        <taxon>Tracheophyta</taxon>
        <taxon>Spermatophyta</taxon>
        <taxon>Magnoliopsida</taxon>
        <taxon>eudicotyledons</taxon>
        <taxon>Gunneridae</taxon>
        <taxon>Pentapetalae</taxon>
        <taxon>rosids</taxon>
        <taxon>malvids</taxon>
        <taxon>Brassicales</taxon>
        <taxon>Brassicaceae</taxon>
        <taxon>Brassiceae</taxon>
        <taxon>Brassica</taxon>
    </lineage>
</organism>
<proteinExistence type="predicted"/>